<evidence type="ECO:0000313" key="2">
    <source>
        <dbReference type="Proteomes" id="UP000091846"/>
    </source>
</evidence>
<dbReference type="RefSeq" id="WP_065030587.1">
    <property type="nucleotide sequence ID" value="NZ_LZKI01000163.1"/>
</dbReference>
<gene>
    <name evidence="1" type="ORF">A5708_07520</name>
</gene>
<sequence>MDMAMMGLMGTVVGASAVGIAGVARSAADTVLPRMMGNVDHKHQMAMHLHGQRCETVQGWRTGLADARDAYQQWACGPRDGAPPNVVGDAWFEGLRPHLPTSGEAAKYRTAHEVHCDNPTLALLSLEIGRIETGWTEEAKGRRRRQRHRPG</sequence>
<dbReference type="EMBL" id="LZKI01000163">
    <property type="protein sequence ID" value="OBI36971.1"/>
    <property type="molecule type" value="Genomic_DNA"/>
</dbReference>
<accession>A0A1A2YIY6</accession>
<dbReference type="OrthoDB" id="4725822at2"/>
<name>A0A1A2YIY6_9MYCO</name>
<reference evidence="1 2" key="1">
    <citation type="submission" date="2016-06" db="EMBL/GenBank/DDBJ databases">
        <authorList>
            <person name="Kjaerup R.B."/>
            <person name="Dalgaard T.S."/>
            <person name="Juul-Madsen H.R."/>
        </authorList>
    </citation>
    <scope>NUCLEOTIDE SEQUENCE [LARGE SCALE GENOMIC DNA]</scope>
    <source>
        <strain evidence="1 2">E1334</strain>
    </source>
</reference>
<comment type="caution">
    <text evidence="1">The sequence shown here is derived from an EMBL/GenBank/DDBJ whole genome shotgun (WGS) entry which is preliminary data.</text>
</comment>
<organism evidence="1 2">
    <name type="scientific">Mycobacterium colombiense</name>
    <dbReference type="NCBI Taxonomy" id="339268"/>
    <lineage>
        <taxon>Bacteria</taxon>
        <taxon>Bacillati</taxon>
        <taxon>Actinomycetota</taxon>
        <taxon>Actinomycetes</taxon>
        <taxon>Mycobacteriales</taxon>
        <taxon>Mycobacteriaceae</taxon>
        <taxon>Mycobacterium</taxon>
        <taxon>Mycobacterium avium complex (MAC)</taxon>
    </lineage>
</organism>
<proteinExistence type="predicted"/>
<dbReference type="AlphaFoldDB" id="A0A1A2YIY6"/>
<evidence type="ECO:0000313" key="1">
    <source>
        <dbReference type="EMBL" id="OBI36971.1"/>
    </source>
</evidence>
<dbReference type="Proteomes" id="UP000091846">
    <property type="component" value="Unassembled WGS sequence"/>
</dbReference>
<protein>
    <submittedName>
        <fullName evidence="1">Uncharacterized protein</fullName>
    </submittedName>
</protein>